<evidence type="ECO:0000259" key="7">
    <source>
        <dbReference type="PROSITE" id="PS51918"/>
    </source>
</evidence>
<dbReference type="NCBIfam" id="TIGR01212">
    <property type="entry name" value="TIGR01212 family radical SAM protein"/>
    <property type="match status" value="1"/>
</dbReference>
<dbReference type="InterPro" id="IPR006638">
    <property type="entry name" value="Elp3/MiaA/NifB-like_rSAM"/>
</dbReference>
<feature type="domain" description="Radical SAM core" evidence="7">
    <location>
        <begin position="26"/>
        <end position="270"/>
    </location>
</feature>
<dbReference type="PANTHER" id="PTHR11135">
    <property type="entry name" value="HISTONE ACETYLTRANSFERASE-RELATED"/>
    <property type="match status" value="1"/>
</dbReference>
<keyword evidence="2" id="KW-0004">4Fe-4S</keyword>
<protein>
    <recommendedName>
        <fullName evidence="7">Radical SAM core domain-containing protein</fullName>
    </recommendedName>
</protein>
<evidence type="ECO:0000256" key="6">
    <source>
        <dbReference type="ARBA" id="ARBA00023014"/>
    </source>
</evidence>
<dbReference type="InterPro" id="IPR039661">
    <property type="entry name" value="ELP3"/>
</dbReference>
<keyword evidence="5" id="KW-0408">Iron</keyword>
<evidence type="ECO:0000313" key="8">
    <source>
        <dbReference type="EMBL" id="SDC67275.1"/>
    </source>
</evidence>
<dbReference type="GO" id="GO:0051539">
    <property type="term" value="F:4 iron, 4 sulfur cluster binding"/>
    <property type="evidence" value="ECO:0007669"/>
    <property type="project" value="UniProtKB-KW"/>
</dbReference>
<evidence type="ECO:0000256" key="1">
    <source>
        <dbReference type="ARBA" id="ARBA00001966"/>
    </source>
</evidence>
<reference evidence="8 9" key="1">
    <citation type="submission" date="2016-09" db="EMBL/GenBank/DDBJ databases">
        <authorList>
            <person name="Capua I."/>
            <person name="De Benedictis P."/>
            <person name="Joannis T."/>
            <person name="Lombin L.H."/>
            <person name="Cattoli G."/>
        </authorList>
    </citation>
    <scope>NUCLEOTIDE SEQUENCE [LARGE SCALE GENOMIC DNA]</scope>
    <source>
        <strain evidence="8 9">A7P-90m</strain>
    </source>
</reference>
<keyword evidence="9" id="KW-1185">Reference proteome</keyword>
<dbReference type="Pfam" id="PF04055">
    <property type="entry name" value="Radical_SAM"/>
    <property type="match status" value="1"/>
</dbReference>
<dbReference type="SFLD" id="SFLDG01086">
    <property type="entry name" value="elongater_protein-like"/>
    <property type="match status" value="1"/>
</dbReference>
<dbReference type="GO" id="GO:0046872">
    <property type="term" value="F:metal ion binding"/>
    <property type="evidence" value="ECO:0007669"/>
    <property type="project" value="UniProtKB-KW"/>
</dbReference>
<dbReference type="InterPro" id="IPR005911">
    <property type="entry name" value="YhcC-like"/>
</dbReference>
<evidence type="ECO:0000256" key="4">
    <source>
        <dbReference type="ARBA" id="ARBA00022723"/>
    </source>
</evidence>
<dbReference type="GO" id="GO:0003824">
    <property type="term" value="F:catalytic activity"/>
    <property type="evidence" value="ECO:0007669"/>
    <property type="project" value="InterPro"/>
</dbReference>
<dbReference type="Pfam" id="PF16199">
    <property type="entry name" value="Radical_SAM_C"/>
    <property type="match status" value="1"/>
</dbReference>
<dbReference type="PANTHER" id="PTHR11135:SF1">
    <property type="entry name" value="PROTEIN YHCC"/>
    <property type="match status" value="1"/>
</dbReference>
<accession>A0A1G6NJG6</accession>
<gene>
    <name evidence="8" type="ORF">SAMN05216323_104317</name>
</gene>
<dbReference type="AlphaFoldDB" id="A0A1G6NJG6"/>
<keyword evidence="6" id="KW-0411">Iron-sulfur</keyword>
<dbReference type="Proteomes" id="UP000199452">
    <property type="component" value="Unassembled WGS sequence"/>
</dbReference>
<dbReference type="SFLD" id="SFLDG01091">
    <property type="entry name" value="uncharacterized_CHP01210-like"/>
    <property type="match status" value="1"/>
</dbReference>
<proteinExistence type="predicted"/>
<dbReference type="InterPro" id="IPR058240">
    <property type="entry name" value="rSAM_sf"/>
</dbReference>
<evidence type="ECO:0000256" key="3">
    <source>
        <dbReference type="ARBA" id="ARBA00022691"/>
    </source>
</evidence>
<organism evidence="8 9">
    <name type="scientific">Williamwhitmania taraxaci</name>
    <dbReference type="NCBI Taxonomy" id="1640674"/>
    <lineage>
        <taxon>Bacteria</taxon>
        <taxon>Pseudomonadati</taxon>
        <taxon>Bacteroidota</taxon>
        <taxon>Bacteroidia</taxon>
        <taxon>Bacteroidales</taxon>
        <taxon>Williamwhitmaniaceae</taxon>
        <taxon>Williamwhitmania</taxon>
    </lineage>
</organism>
<evidence type="ECO:0000256" key="2">
    <source>
        <dbReference type="ARBA" id="ARBA00022485"/>
    </source>
</evidence>
<name>A0A1G6NJG6_9BACT</name>
<dbReference type="Gene3D" id="3.80.30.20">
    <property type="entry name" value="tm_1862 like domain"/>
    <property type="match status" value="1"/>
</dbReference>
<dbReference type="SFLD" id="SFLDS00029">
    <property type="entry name" value="Radical_SAM"/>
    <property type="match status" value="1"/>
</dbReference>
<comment type="cofactor">
    <cofactor evidence="1">
        <name>[4Fe-4S] cluster</name>
        <dbReference type="ChEBI" id="CHEBI:49883"/>
    </cofactor>
</comment>
<evidence type="ECO:0000256" key="5">
    <source>
        <dbReference type="ARBA" id="ARBA00023004"/>
    </source>
</evidence>
<keyword evidence="3" id="KW-0949">S-adenosyl-L-methionine</keyword>
<dbReference type="SUPFAM" id="SSF102114">
    <property type="entry name" value="Radical SAM enzymes"/>
    <property type="match status" value="1"/>
</dbReference>
<dbReference type="SMART" id="SM00729">
    <property type="entry name" value="Elp3"/>
    <property type="match status" value="1"/>
</dbReference>
<keyword evidence="4" id="KW-0479">Metal-binding</keyword>
<dbReference type="OrthoDB" id="9801689at2"/>
<dbReference type="InterPro" id="IPR007197">
    <property type="entry name" value="rSAM"/>
</dbReference>
<dbReference type="PROSITE" id="PS51918">
    <property type="entry name" value="RADICAL_SAM"/>
    <property type="match status" value="1"/>
</dbReference>
<dbReference type="InterPro" id="IPR023404">
    <property type="entry name" value="rSAM_horseshoe"/>
</dbReference>
<evidence type="ECO:0000313" key="9">
    <source>
        <dbReference type="Proteomes" id="UP000199452"/>
    </source>
</evidence>
<dbReference type="EMBL" id="FMYP01000043">
    <property type="protein sequence ID" value="SDC67275.1"/>
    <property type="molecule type" value="Genomic_DNA"/>
</dbReference>
<dbReference type="InterPro" id="IPR032432">
    <property type="entry name" value="Radical_SAM_C"/>
</dbReference>
<sequence length="321" mass="36479">MNTTEKIYPWGDSRRYNSYAGYFKRVFGGRVQKLTIDAGFTCPNRDGSVSTGGCTYCNNDAFNPSYCLAVKPIIQQVEEGIEFHANRYRRAERFLAYFQAFSNTHAPLADLKSIYSQALAHPGVIGLVIGTRPDCIDAEKLDYFAELAKERYVIIEYGIESCYNSTLESINRGHSYELAEWAIRETAKRGIKVGAHIIFGLPGESQNEMLAQAKILSALPLDTIKFHQLQIVKDTAMERQYLADSTQFNLFGLDDYMEFLASFVEQFNPNIVIERFVNEVPPRFLVAPAWGNFRADQLGVMFEKLLESKDSWQGKFYTPLV</sequence>
<dbReference type="STRING" id="1640674.SAMN05216323_104317"/>
<dbReference type="RefSeq" id="WP_092439122.1">
    <property type="nucleotide sequence ID" value="NZ_FMYP01000043.1"/>
</dbReference>